<dbReference type="PROSITE" id="PS00622">
    <property type="entry name" value="HTH_LUXR_1"/>
    <property type="match status" value="1"/>
</dbReference>
<dbReference type="PANTHER" id="PTHR44688">
    <property type="entry name" value="DNA-BINDING TRANSCRIPTIONAL ACTIVATOR DEVR_DOSR"/>
    <property type="match status" value="1"/>
</dbReference>
<dbReference type="PANTHER" id="PTHR44688:SF16">
    <property type="entry name" value="DNA-BINDING TRANSCRIPTIONAL ACTIVATOR DEVR_DOSR"/>
    <property type="match status" value="1"/>
</dbReference>
<name>A0ABS1M8A5_9NOCA</name>
<sequence length="197" mass="20031">MATTAGDSALARSAVAELSALAELGPVIRAGAAGATGALRLAEGDPAGALPELRAALQVWTALDIPYEAARTRRLIGQACGAIGDQDAARLEWDTCRAMFARLGALPDVSAVDALLGAAGRVPAPAPGGLSAREVEVLGLVASGMTNSAIAQKLSLSEKTVSRHLSNIFSKIDVSSRAGATAFAYQHGLVQRQSSIT</sequence>
<keyword evidence="2" id="KW-0238">DNA-binding</keyword>
<gene>
    <name evidence="5" type="ORF">JK358_21030</name>
</gene>
<feature type="domain" description="HTH luxR-type" evidence="4">
    <location>
        <begin position="123"/>
        <end position="188"/>
    </location>
</feature>
<dbReference type="InterPro" id="IPR036388">
    <property type="entry name" value="WH-like_DNA-bd_sf"/>
</dbReference>
<evidence type="ECO:0000256" key="1">
    <source>
        <dbReference type="ARBA" id="ARBA00023015"/>
    </source>
</evidence>
<evidence type="ECO:0000313" key="5">
    <source>
        <dbReference type="EMBL" id="MBL1076882.1"/>
    </source>
</evidence>
<evidence type="ECO:0000259" key="4">
    <source>
        <dbReference type="PROSITE" id="PS50043"/>
    </source>
</evidence>
<organism evidence="5 6">
    <name type="scientific">Nocardia acididurans</name>
    <dbReference type="NCBI Taxonomy" id="2802282"/>
    <lineage>
        <taxon>Bacteria</taxon>
        <taxon>Bacillati</taxon>
        <taxon>Actinomycetota</taxon>
        <taxon>Actinomycetes</taxon>
        <taxon>Mycobacteriales</taxon>
        <taxon>Nocardiaceae</taxon>
        <taxon>Nocardia</taxon>
    </lineage>
</organism>
<evidence type="ECO:0000256" key="2">
    <source>
        <dbReference type="ARBA" id="ARBA00023125"/>
    </source>
</evidence>
<keyword evidence="6" id="KW-1185">Reference proteome</keyword>
<dbReference type="RefSeq" id="WP_201949472.1">
    <property type="nucleotide sequence ID" value="NZ_JAERRJ010000008.1"/>
</dbReference>
<evidence type="ECO:0000256" key="3">
    <source>
        <dbReference type="ARBA" id="ARBA00023163"/>
    </source>
</evidence>
<dbReference type="SUPFAM" id="SSF46894">
    <property type="entry name" value="C-terminal effector domain of the bipartite response regulators"/>
    <property type="match status" value="1"/>
</dbReference>
<evidence type="ECO:0000313" key="6">
    <source>
        <dbReference type="Proteomes" id="UP000602198"/>
    </source>
</evidence>
<dbReference type="PROSITE" id="PS50043">
    <property type="entry name" value="HTH_LUXR_2"/>
    <property type="match status" value="1"/>
</dbReference>
<dbReference type="CDD" id="cd06170">
    <property type="entry name" value="LuxR_C_like"/>
    <property type="match status" value="1"/>
</dbReference>
<accession>A0ABS1M8A5</accession>
<keyword evidence="3" id="KW-0804">Transcription</keyword>
<dbReference type="SMART" id="SM00421">
    <property type="entry name" value="HTH_LUXR"/>
    <property type="match status" value="1"/>
</dbReference>
<keyword evidence="1" id="KW-0805">Transcription regulation</keyword>
<dbReference type="EMBL" id="JAERRJ010000008">
    <property type="protein sequence ID" value="MBL1076882.1"/>
    <property type="molecule type" value="Genomic_DNA"/>
</dbReference>
<dbReference type="InterPro" id="IPR016032">
    <property type="entry name" value="Sig_transdc_resp-reg_C-effctor"/>
</dbReference>
<proteinExistence type="predicted"/>
<comment type="caution">
    <text evidence="5">The sequence shown here is derived from an EMBL/GenBank/DDBJ whole genome shotgun (WGS) entry which is preliminary data.</text>
</comment>
<dbReference type="PRINTS" id="PR00038">
    <property type="entry name" value="HTHLUXR"/>
</dbReference>
<dbReference type="Proteomes" id="UP000602198">
    <property type="component" value="Unassembled WGS sequence"/>
</dbReference>
<protein>
    <submittedName>
        <fullName evidence="5">Response regulator transcription factor</fullName>
    </submittedName>
</protein>
<dbReference type="Pfam" id="PF00196">
    <property type="entry name" value="GerE"/>
    <property type="match status" value="1"/>
</dbReference>
<dbReference type="Gene3D" id="1.10.10.10">
    <property type="entry name" value="Winged helix-like DNA-binding domain superfamily/Winged helix DNA-binding domain"/>
    <property type="match status" value="1"/>
</dbReference>
<reference evidence="5 6" key="1">
    <citation type="submission" date="2021-01" db="EMBL/GenBank/DDBJ databases">
        <title>WGS of actinomycetes isolated from Thailand.</title>
        <authorList>
            <person name="Thawai C."/>
        </authorList>
    </citation>
    <scope>NUCLEOTIDE SEQUENCE [LARGE SCALE GENOMIC DNA]</scope>
    <source>
        <strain evidence="5 6">LPG 2</strain>
    </source>
</reference>
<dbReference type="InterPro" id="IPR000792">
    <property type="entry name" value="Tscrpt_reg_LuxR_C"/>
</dbReference>